<dbReference type="PANTHER" id="PTHR13182:SF8">
    <property type="entry name" value="CYTOPLASMIC 60S SUBUNIT BIOGENESIS FACTOR ZNF622"/>
    <property type="match status" value="1"/>
</dbReference>
<name>A0A8K0WZY2_9PEZI</name>
<reference evidence="3" key="1">
    <citation type="journal article" date="2021" name="Nat. Commun.">
        <title>Genetic determinants of endophytism in the Arabidopsis root mycobiome.</title>
        <authorList>
            <person name="Mesny F."/>
            <person name="Miyauchi S."/>
            <person name="Thiergart T."/>
            <person name="Pickel B."/>
            <person name="Atanasova L."/>
            <person name="Karlsson M."/>
            <person name="Huettel B."/>
            <person name="Barry K.W."/>
            <person name="Haridas S."/>
            <person name="Chen C."/>
            <person name="Bauer D."/>
            <person name="Andreopoulos W."/>
            <person name="Pangilinan J."/>
            <person name="LaButti K."/>
            <person name="Riley R."/>
            <person name="Lipzen A."/>
            <person name="Clum A."/>
            <person name="Drula E."/>
            <person name="Henrissat B."/>
            <person name="Kohler A."/>
            <person name="Grigoriev I.V."/>
            <person name="Martin F.M."/>
            <person name="Hacquard S."/>
        </authorList>
    </citation>
    <scope>NUCLEOTIDE SEQUENCE</scope>
    <source>
        <strain evidence="3">MPI-CAGE-AT-0016</strain>
    </source>
</reference>
<keyword evidence="4" id="KW-1185">Reference proteome</keyword>
<feature type="compositionally biased region" description="Low complexity" evidence="1">
    <location>
        <begin position="214"/>
        <end position="224"/>
    </location>
</feature>
<evidence type="ECO:0000256" key="1">
    <source>
        <dbReference type="SAM" id="MobiDB-lite"/>
    </source>
</evidence>
<gene>
    <name evidence="3" type="ORF">B0T11DRAFT_291839</name>
</gene>
<evidence type="ECO:0000313" key="4">
    <source>
        <dbReference type="Proteomes" id="UP000813385"/>
    </source>
</evidence>
<dbReference type="InterPro" id="IPR036236">
    <property type="entry name" value="Znf_C2H2_sf"/>
</dbReference>
<dbReference type="Pfam" id="PF12756">
    <property type="entry name" value="zf-C2H2_2"/>
    <property type="match status" value="1"/>
</dbReference>
<dbReference type="GO" id="GO:0042273">
    <property type="term" value="P:ribosomal large subunit biogenesis"/>
    <property type="evidence" value="ECO:0007669"/>
    <property type="project" value="TreeGrafter"/>
</dbReference>
<feature type="region of interest" description="Disordered" evidence="1">
    <location>
        <begin position="1"/>
        <end position="29"/>
    </location>
</feature>
<organism evidence="3 4">
    <name type="scientific">Plectosphaerella cucumerina</name>
    <dbReference type="NCBI Taxonomy" id="40658"/>
    <lineage>
        <taxon>Eukaryota</taxon>
        <taxon>Fungi</taxon>
        <taxon>Dikarya</taxon>
        <taxon>Ascomycota</taxon>
        <taxon>Pezizomycotina</taxon>
        <taxon>Sordariomycetes</taxon>
        <taxon>Hypocreomycetidae</taxon>
        <taxon>Glomerellales</taxon>
        <taxon>Plectosphaerellaceae</taxon>
        <taxon>Plectosphaerella</taxon>
    </lineage>
</organism>
<protein>
    <submittedName>
        <fullName evidence="3">TRI15 protein</fullName>
    </submittedName>
</protein>
<feature type="domain" description="C2H2-type" evidence="2">
    <location>
        <begin position="40"/>
        <end position="61"/>
    </location>
</feature>
<dbReference type="SUPFAM" id="SSF57667">
    <property type="entry name" value="beta-beta-alpha zinc fingers"/>
    <property type="match status" value="1"/>
</dbReference>
<feature type="compositionally biased region" description="Polar residues" evidence="1">
    <location>
        <begin position="1"/>
        <end position="11"/>
    </location>
</feature>
<dbReference type="InterPro" id="IPR041661">
    <property type="entry name" value="ZN622/Rei1/Reh1_Znf-C2H2"/>
</dbReference>
<feature type="compositionally biased region" description="Polar residues" evidence="1">
    <location>
        <begin position="176"/>
        <end position="189"/>
    </location>
</feature>
<dbReference type="PROSITE" id="PS00028">
    <property type="entry name" value="ZINC_FINGER_C2H2_1"/>
    <property type="match status" value="1"/>
</dbReference>
<feature type="region of interest" description="Disordered" evidence="1">
    <location>
        <begin position="128"/>
        <end position="240"/>
    </location>
</feature>
<evidence type="ECO:0000313" key="3">
    <source>
        <dbReference type="EMBL" id="KAH7347764.1"/>
    </source>
</evidence>
<accession>A0A8K0WZY2</accession>
<dbReference type="InterPro" id="IPR013087">
    <property type="entry name" value="Znf_C2H2_type"/>
</dbReference>
<dbReference type="OrthoDB" id="19329at2759"/>
<feature type="compositionally biased region" description="Acidic residues" evidence="1">
    <location>
        <begin position="203"/>
        <end position="213"/>
    </location>
</feature>
<dbReference type="GO" id="GO:0030687">
    <property type="term" value="C:preribosome, large subunit precursor"/>
    <property type="evidence" value="ECO:0007669"/>
    <property type="project" value="TreeGrafter"/>
</dbReference>
<dbReference type="EMBL" id="JAGPXD010000007">
    <property type="protein sequence ID" value="KAH7347764.1"/>
    <property type="molecule type" value="Genomic_DNA"/>
</dbReference>
<dbReference type="Proteomes" id="UP000813385">
    <property type="component" value="Unassembled WGS sequence"/>
</dbReference>
<dbReference type="InterPro" id="IPR040025">
    <property type="entry name" value="Znf622/Rei1/Reh1"/>
</dbReference>
<proteinExistence type="predicted"/>
<dbReference type="PANTHER" id="PTHR13182">
    <property type="entry name" value="ZINC FINGER PROTEIN 622"/>
    <property type="match status" value="1"/>
</dbReference>
<comment type="caution">
    <text evidence="3">The sequence shown here is derived from an EMBL/GenBank/DDBJ whole genome shotgun (WGS) entry which is preliminary data.</text>
</comment>
<feature type="compositionally biased region" description="Acidic residues" evidence="1">
    <location>
        <begin position="137"/>
        <end position="147"/>
    </location>
</feature>
<feature type="compositionally biased region" description="Low complexity" evidence="1">
    <location>
        <begin position="148"/>
        <end position="160"/>
    </location>
</feature>
<evidence type="ECO:0000259" key="2">
    <source>
        <dbReference type="PROSITE" id="PS00028"/>
    </source>
</evidence>
<dbReference type="AlphaFoldDB" id="A0A8K0WZY2"/>
<sequence length="318" mass="35032">MADDTTNTGGATSPARLTDPSQSPIATPTEDPVVFNQEQCLFCNKLFGSFESNVAHMQTAHGLFVPDRKRLIVELETLFSYLHLVIVGYNECISCGTQRSTTLAVQQHMLGKGHCKFDIAGDDSEFADFYDSSGSEAESDEDDEDADGTPTTRKSRTSSPAVQVDEHSLRLPSGKVISNRSQPQNSTRRQLLKLRAANRPDQLEDAPVDEETAAEPAASSSSTSLITRSGGDGLTKTRAEKQEIRFSKQLASLRASDEQSLAHLTQPQQRALLATQQKQVEKAARVEERYRGRLEGLGNKFLMTHFVKDAADKRTLWK</sequence>